<feature type="transmembrane region" description="Helical" evidence="1">
    <location>
        <begin position="67"/>
        <end position="87"/>
    </location>
</feature>
<dbReference type="AlphaFoldDB" id="A0A2U2I4S7"/>
<dbReference type="PANTHER" id="PTHR34368">
    <property type="entry name" value="OS01G0962200 PROTEIN"/>
    <property type="match status" value="1"/>
</dbReference>
<evidence type="ECO:0000313" key="2">
    <source>
        <dbReference type="EMBL" id="PWF54800.1"/>
    </source>
</evidence>
<gene>
    <name evidence="2" type="ORF">C7C56_005085</name>
</gene>
<feature type="transmembrane region" description="Helical" evidence="1">
    <location>
        <begin position="35"/>
        <end position="55"/>
    </location>
</feature>
<dbReference type="PANTHER" id="PTHR34368:SF1">
    <property type="entry name" value="OS01G0962200 PROTEIN"/>
    <property type="match status" value="1"/>
</dbReference>
<protein>
    <recommendedName>
        <fullName evidence="4">Alkaline phytoceramidase</fullName>
    </recommendedName>
</protein>
<name>A0A2U2I4S7_9BURK</name>
<keyword evidence="3" id="KW-1185">Reference proteome</keyword>
<dbReference type="EMBL" id="PXWF02000067">
    <property type="protein sequence ID" value="PWF54800.1"/>
    <property type="molecule type" value="Genomic_DNA"/>
</dbReference>
<keyword evidence="1" id="KW-0812">Transmembrane</keyword>
<feature type="transmembrane region" description="Helical" evidence="1">
    <location>
        <begin position="124"/>
        <end position="140"/>
    </location>
</feature>
<feature type="transmembrane region" description="Helical" evidence="1">
    <location>
        <begin position="99"/>
        <end position="117"/>
    </location>
</feature>
<feature type="transmembrane region" description="Helical" evidence="1">
    <location>
        <begin position="178"/>
        <end position="206"/>
    </location>
</feature>
<keyword evidence="1" id="KW-1133">Transmembrane helix</keyword>
<evidence type="ECO:0000256" key="1">
    <source>
        <dbReference type="SAM" id="Phobius"/>
    </source>
</evidence>
<accession>A0A2U2I4S7</accession>
<organism evidence="2 3">
    <name type="scientific">Massilia glaciei</name>
    <dbReference type="NCBI Taxonomy" id="1524097"/>
    <lineage>
        <taxon>Bacteria</taxon>
        <taxon>Pseudomonadati</taxon>
        <taxon>Pseudomonadota</taxon>
        <taxon>Betaproteobacteria</taxon>
        <taxon>Burkholderiales</taxon>
        <taxon>Oxalobacteraceae</taxon>
        <taxon>Telluria group</taxon>
        <taxon>Massilia</taxon>
    </lineage>
</organism>
<reference evidence="2 3" key="1">
    <citation type="submission" date="2018-04" db="EMBL/GenBank/DDBJ databases">
        <title>Massilia violaceinigra sp. nov., a novel purple-pigmented bacterium isolated from Tianshan glacier, Xinjiang, China.</title>
        <authorList>
            <person name="Wang H."/>
        </authorList>
    </citation>
    <scope>NUCLEOTIDE SEQUENCE [LARGE SCALE GENOMIC DNA]</scope>
    <source>
        <strain evidence="2 3">B448-2</strain>
    </source>
</reference>
<proteinExistence type="predicted"/>
<sequence length="232" mass="24881">MILASLIHGPIPQPANYHAFADGHALAGVANGADVLSNICFVLVGLYGLLQVWRTRLAPTLDRIRPAYTVFFAALVLTAFCSAWYHLAPDNARLVWDRLPIAIACAALLAAAAREYLNAPGATLPLMLVWAFGSVAWWRHTDLLGRGDLGPYLILQLLPIVLIPLVQWLSGAAREQRIAFGAAIGLYVLAKLCEMADHAILAALGLISGHTIKHLLAALAGLALAKGFALRR</sequence>
<feature type="transmembrane region" description="Helical" evidence="1">
    <location>
        <begin position="152"/>
        <end position="171"/>
    </location>
</feature>
<feature type="transmembrane region" description="Helical" evidence="1">
    <location>
        <begin position="212"/>
        <end position="230"/>
    </location>
</feature>
<evidence type="ECO:0000313" key="3">
    <source>
        <dbReference type="Proteomes" id="UP000241421"/>
    </source>
</evidence>
<evidence type="ECO:0008006" key="4">
    <source>
        <dbReference type="Google" id="ProtNLM"/>
    </source>
</evidence>
<keyword evidence="1" id="KW-0472">Membrane</keyword>
<comment type="caution">
    <text evidence="2">The sequence shown here is derived from an EMBL/GenBank/DDBJ whole genome shotgun (WGS) entry which is preliminary data.</text>
</comment>
<dbReference type="Proteomes" id="UP000241421">
    <property type="component" value="Unassembled WGS sequence"/>
</dbReference>